<dbReference type="NCBIfam" id="TIGR00010">
    <property type="entry name" value="YchF/TatD family DNA exonuclease"/>
    <property type="match status" value="1"/>
</dbReference>
<dbReference type="SUPFAM" id="SSF51556">
    <property type="entry name" value="Metallo-dependent hydrolases"/>
    <property type="match status" value="1"/>
</dbReference>
<gene>
    <name evidence="4" type="ORF">IAC58_02130</name>
</gene>
<reference evidence="4" key="1">
    <citation type="submission" date="2020-10" db="EMBL/GenBank/DDBJ databases">
        <authorList>
            <person name="Gilroy R."/>
        </authorList>
    </citation>
    <scope>NUCLEOTIDE SEQUENCE</scope>
    <source>
        <strain evidence="4">11159</strain>
    </source>
</reference>
<dbReference type="Proteomes" id="UP000823613">
    <property type="component" value="Unassembled WGS sequence"/>
</dbReference>
<dbReference type="GO" id="GO:0016788">
    <property type="term" value="F:hydrolase activity, acting on ester bonds"/>
    <property type="evidence" value="ECO:0007669"/>
    <property type="project" value="InterPro"/>
</dbReference>
<dbReference type="Pfam" id="PF01026">
    <property type="entry name" value="TatD_DNase"/>
    <property type="match status" value="1"/>
</dbReference>
<dbReference type="GO" id="GO:0046872">
    <property type="term" value="F:metal ion binding"/>
    <property type="evidence" value="ECO:0007669"/>
    <property type="project" value="UniProtKB-KW"/>
</dbReference>
<evidence type="ECO:0000313" key="4">
    <source>
        <dbReference type="EMBL" id="MBO8427343.1"/>
    </source>
</evidence>
<dbReference type="Gene3D" id="3.20.20.140">
    <property type="entry name" value="Metal-dependent hydrolases"/>
    <property type="match status" value="1"/>
</dbReference>
<dbReference type="EMBL" id="JADIMY010000046">
    <property type="protein sequence ID" value="MBO8427343.1"/>
    <property type="molecule type" value="Genomic_DNA"/>
</dbReference>
<evidence type="ECO:0000256" key="2">
    <source>
        <dbReference type="ARBA" id="ARBA00022801"/>
    </source>
</evidence>
<feature type="binding site" evidence="3">
    <location>
        <position position="8"/>
    </location>
    <ligand>
        <name>a divalent metal cation</name>
        <dbReference type="ChEBI" id="CHEBI:60240"/>
        <label>1</label>
    </ligand>
</feature>
<dbReference type="AlphaFoldDB" id="A0A9D9GXA3"/>
<name>A0A9D9GXA3_9BACL</name>
<dbReference type="CDD" id="cd01310">
    <property type="entry name" value="TatD_DNAse"/>
    <property type="match status" value="1"/>
</dbReference>
<dbReference type="InterPro" id="IPR001130">
    <property type="entry name" value="TatD-like"/>
</dbReference>
<dbReference type="GO" id="GO:0004536">
    <property type="term" value="F:DNA nuclease activity"/>
    <property type="evidence" value="ECO:0007669"/>
    <property type="project" value="InterPro"/>
</dbReference>
<evidence type="ECO:0000256" key="3">
    <source>
        <dbReference type="PIRSR" id="PIRSR005902-1"/>
    </source>
</evidence>
<dbReference type="GO" id="GO:0005829">
    <property type="term" value="C:cytosol"/>
    <property type="evidence" value="ECO:0007669"/>
    <property type="project" value="TreeGrafter"/>
</dbReference>
<dbReference type="PANTHER" id="PTHR46124:SF2">
    <property type="entry name" value="D-AMINOACYL-TRNA DEACYLASE"/>
    <property type="match status" value="1"/>
</dbReference>
<reference evidence="4" key="2">
    <citation type="journal article" date="2021" name="PeerJ">
        <title>Extensive microbial diversity within the chicken gut microbiome revealed by metagenomics and culture.</title>
        <authorList>
            <person name="Gilroy R."/>
            <person name="Ravi A."/>
            <person name="Getino M."/>
            <person name="Pursley I."/>
            <person name="Horton D.L."/>
            <person name="Alikhan N.F."/>
            <person name="Baker D."/>
            <person name="Gharbi K."/>
            <person name="Hall N."/>
            <person name="Watson M."/>
            <person name="Adriaenssens E.M."/>
            <person name="Foster-Nyarko E."/>
            <person name="Jarju S."/>
            <person name="Secka A."/>
            <person name="Antonio M."/>
            <person name="Oren A."/>
            <person name="Chaudhuri R.R."/>
            <person name="La Ragione R."/>
            <person name="Hildebrand F."/>
            <person name="Pallen M.J."/>
        </authorList>
    </citation>
    <scope>NUCLEOTIDE SEQUENCE</scope>
    <source>
        <strain evidence="4">11159</strain>
    </source>
</reference>
<proteinExistence type="predicted"/>
<dbReference type="PANTHER" id="PTHR46124">
    <property type="entry name" value="D-AMINOACYL-TRNA DEACYLASE"/>
    <property type="match status" value="1"/>
</dbReference>
<dbReference type="PROSITE" id="PS01137">
    <property type="entry name" value="TATD_1"/>
    <property type="match status" value="1"/>
</dbReference>
<comment type="caution">
    <text evidence="4">The sequence shown here is derived from an EMBL/GenBank/DDBJ whole genome shotgun (WGS) entry which is preliminary data.</text>
</comment>
<dbReference type="InterPro" id="IPR015991">
    <property type="entry name" value="TatD/YcfH-like"/>
</dbReference>
<dbReference type="InterPro" id="IPR032466">
    <property type="entry name" value="Metal_Hydrolase"/>
</dbReference>
<keyword evidence="2 4" id="KW-0378">Hydrolase</keyword>
<keyword evidence="1 3" id="KW-0479">Metal-binding</keyword>
<sequence length="261" mass="29848">MIFDTHIHLNSEVYKDNLSDLLKNASLKGINLFNCVSFDLESSIEAIEIANKYDNVYATIGFIPTEHKKWDESSISKLKSLMTTSTKIIAVGEIGLDYYWEKDEQIKVKQKEMFIKQIELANELNLPVSIHARDALQDCLDILKDHKCNKTGVMHCYSGSLELAKEFIKLGYKIAFGGVLTFKNSLKVKEVLKGISLKDIVFETDAPYLAPTPYRGKVNLPEYIYETVKYASNLLNIEQSKLEEVTYNNSLEIFHVKKYEI</sequence>
<dbReference type="PIRSF" id="PIRSF005902">
    <property type="entry name" value="DNase_TatD"/>
    <property type="match status" value="1"/>
</dbReference>
<evidence type="ECO:0000313" key="5">
    <source>
        <dbReference type="Proteomes" id="UP000823613"/>
    </source>
</evidence>
<feature type="binding site" evidence="3">
    <location>
        <position position="155"/>
    </location>
    <ligand>
        <name>a divalent metal cation</name>
        <dbReference type="ChEBI" id="CHEBI:60240"/>
        <label>2</label>
    </ligand>
</feature>
<evidence type="ECO:0000256" key="1">
    <source>
        <dbReference type="ARBA" id="ARBA00022723"/>
    </source>
</evidence>
<feature type="binding site" evidence="3">
    <location>
        <position position="205"/>
    </location>
    <ligand>
        <name>a divalent metal cation</name>
        <dbReference type="ChEBI" id="CHEBI:60240"/>
        <label>1</label>
    </ligand>
</feature>
<accession>A0A9D9GXA3</accession>
<dbReference type="FunFam" id="3.20.20.140:FF:000005">
    <property type="entry name" value="TatD family hydrolase"/>
    <property type="match status" value="1"/>
</dbReference>
<organism evidence="4 5">
    <name type="scientific">Candidatus Onthovivens merdipullorum</name>
    <dbReference type="NCBI Taxonomy" id="2840889"/>
    <lineage>
        <taxon>Bacteria</taxon>
        <taxon>Bacillati</taxon>
        <taxon>Bacillota</taxon>
        <taxon>Bacilli</taxon>
        <taxon>Bacillales</taxon>
        <taxon>Candidatus Onthovivens</taxon>
    </lineage>
</organism>
<protein>
    <submittedName>
        <fullName evidence="4">TatD family hydrolase</fullName>
    </submittedName>
</protein>
<feature type="binding site" evidence="3">
    <location>
        <position position="6"/>
    </location>
    <ligand>
        <name>a divalent metal cation</name>
        <dbReference type="ChEBI" id="CHEBI:60240"/>
        <label>1</label>
    </ligand>
</feature>
<feature type="binding site" evidence="3">
    <location>
        <position position="93"/>
    </location>
    <ligand>
        <name>a divalent metal cation</name>
        <dbReference type="ChEBI" id="CHEBI:60240"/>
        <label>1</label>
    </ligand>
</feature>
<dbReference type="InterPro" id="IPR018228">
    <property type="entry name" value="DNase_TatD-rel_CS"/>
</dbReference>
<feature type="binding site" evidence="3">
    <location>
        <position position="131"/>
    </location>
    <ligand>
        <name>a divalent metal cation</name>
        <dbReference type="ChEBI" id="CHEBI:60240"/>
        <label>2</label>
    </ligand>
</feature>